<proteinExistence type="predicted"/>
<sequence length="133" mass="14337">MKPLLRNIIALPAGIIAGGLLNSGIVFIGNAVFPTGIDPNDYEAYAQVIPTLSMEYFIFPFLAHALGTLFGAYIASKVAVSYQLLWSLLIGGFFLVGGITAISMFGGPTWFMILDLTIAYIPMAYLGYKFASK</sequence>
<comment type="caution">
    <text evidence="1">The sequence shown here is derived from an EMBL/GenBank/DDBJ whole genome shotgun (WGS) entry which is preliminary data.</text>
</comment>
<dbReference type="Proteomes" id="UP000029221">
    <property type="component" value="Unassembled WGS sequence"/>
</dbReference>
<organism evidence="1 2">
    <name type="scientific">Nonlabens tegetincola</name>
    <dbReference type="NCBI Taxonomy" id="323273"/>
    <lineage>
        <taxon>Bacteria</taxon>
        <taxon>Pseudomonadati</taxon>
        <taxon>Bacteroidota</taxon>
        <taxon>Flavobacteriia</taxon>
        <taxon>Flavobacteriales</taxon>
        <taxon>Flavobacteriaceae</taxon>
        <taxon>Nonlabens</taxon>
    </lineage>
</organism>
<dbReference type="EMBL" id="BBML01000005">
    <property type="protein sequence ID" value="GAK97440.1"/>
    <property type="molecule type" value="Genomic_DNA"/>
</dbReference>
<accession>A0A090Q356</accession>
<dbReference type="eggNOG" id="ENOG503273Z">
    <property type="taxonomic scope" value="Bacteria"/>
</dbReference>
<gene>
    <name evidence="1" type="ORF">JCM19294_1486</name>
</gene>
<evidence type="ECO:0000313" key="2">
    <source>
        <dbReference type="Proteomes" id="UP000029221"/>
    </source>
</evidence>
<dbReference type="RefSeq" id="WP_042279046.1">
    <property type="nucleotide sequence ID" value="NZ_BBML01000005.1"/>
</dbReference>
<dbReference type="STRING" id="319236.BST91_02385"/>
<protein>
    <submittedName>
        <fullName evidence="1">Uncharacterized protein</fullName>
    </submittedName>
</protein>
<keyword evidence="2" id="KW-1185">Reference proteome</keyword>
<reference evidence="1" key="1">
    <citation type="journal article" date="2014" name="Genome Announc.">
        <title>Draft Genome Sequences of Marine Flavobacterium Nonlabens Strains NR17, NR24, NR27, NR32, NR33, and Ara13.</title>
        <authorList>
            <person name="Nakanishi M."/>
            <person name="Meirelles P."/>
            <person name="Suzuki R."/>
            <person name="Takatani N."/>
            <person name="Mino S."/>
            <person name="Suda W."/>
            <person name="Oshima K."/>
            <person name="Hattori M."/>
            <person name="Ohkuma M."/>
            <person name="Hosokawa M."/>
            <person name="Miyashita K."/>
            <person name="Thompson F.L."/>
            <person name="Niwa A."/>
            <person name="Sawabe T."/>
            <person name="Sawabe T."/>
        </authorList>
    </citation>
    <scope>NUCLEOTIDE SEQUENCE [LARGE SCALE GENOMIC DNA]</scope>
    <source>
        <strain evidence="1">JCM 19294</strain>
    </source>
</reference>
<name>A0A090Q356_9FLAO</name>
<evidence type="ECO:0000313" key="1">
    <source>
        <dbReference type="EMBL" id="GAK97440.1"/>
    </source>
</evidence>
<dbReference type="AlphaFoldDB" id="A0A090Q356"/>